<feature type="compositionally biased region" description="Basic and acidic residues" evidence="1">
    <location>
        <begin position="40"/>
        <end position="49"/>
    </location>
</feature>
<reference evidence="2 3" key="1">
    <citation type="submission" date="2022-06" db="EMBL/GenBank/DDBJ databases">
        <title>Halomicroarcula sp. a new haloarchaeum isolate from saline soil.</title>
        <authorList>
            <person name="Strakova D."/>
            <person name="Galisteo C."/>
            <person name="Sanchez-Porro C."/>
            <person name="Ventosa A."/>
        </authorList>
    </citation>
    <scope>NUCLEOTIDE SEQUENCE [LARGE SCALE GENOMIC DNA]</scope>
    <source>
        <strain evidence="2 3">S3CR25-11</strain>
    </source>
</reference>
<evidence type="ECO:0000256" key="1">
    <source>
        <dbReference type="SAM" id="MobiDB-lite"/>
    </source>
</evidence>
<gene>
    <name evidence="2" type="ORF">NDI86_21475</name>
</gene>
<dbReference type="Proteomes" id="UP001268864">
    <property type="component" value="Unassembled WGS sequence"/>
</dbReference>
<accession>A0ABU2FV94</accession>
<protein>
    <recommendedName>
        <fullName evidence="4">Phage tail protein</fullName>
    </recommendedName>
</protein>
<keyword evidence="3" id="KW-1185">Reference proteome</keyword>
<name>A0ABU2FV94_9EURY</name>
<dbReference type="EMBL" id="JAMQOS010000010">
    <property type="protein sequence ID" value="MDS0284675.1"/>
    <property type="molecule type" value="Genomic_DNA"/>
</dbReference>
<organism evidence="2 3">
    <name type="scientific">Haloarcula onubensis</name>
    <dbReference type="NCBI Taxonomy" id="2950539"/>
    <lineage>
        <taxon>Archaea</taxon>
        <taxon>Methanobacteriati</taxon>
        <taxon>Methanobacteriota</taxon>
        <taxon>Stenosarchaea group</taxon>
        <taxon>Halobacteria</taxon>
        <taxon>Halobacteriales</taxon>
        <taxon>Haloarculaceae</taxon>
        <taxon>Haloarcula</taxon>
    </lineage>
</organism>
<evidence type="ECO:0000313" key="2">
    <source>
        <dbReference type="EMBL" id="MDS0284675.1"/>
    </source>
</evidence>
<comment type="caution">
    <text evidence="2">The sequence shown here is derived from an EMBL/GenBank/DDBJ whole genome shotgun (WGS) entry which is preliminary data.</text>
</comment>
<evidence type="ECO:0000313" key="3">
    <source>
        <dbReference type="Proteomes" id="UP001268864"/>
    </source>
</evidence>
<proteinExistence type="predicted"/>
<sequence>MSANRNQMGDDVDLVIDGDTVPVTDKGWTWTQETAESNFDDSKHPDRGVSSRYPEGDLEYDGTKKDLEQKLIEAGEDKHRLIFRETDVGGGYRMMGVLITSIEKSHPDGKSNVSISWEGERMVPF</sequence>
<dbReference type="RefSeq" id="WP_310902341.1">
    <property type="nucleotide sequence ID" value="NZ_JAMQOS010000010.1"/>
</dbReference>
<feature type="region of interest" description="Disordered" evidence="1">
    <location>
        <begin position="1"/>
        <end position="60"/>
    </location>
</feature>
<evidence type="ECO:0008006" key="4">
    <source>
        <dbReference type="Google" id="ProtNLM"/>
    </source>
</evidence>